<evidence type="ECO:0000313" key="2">
    <source>
        <dbReference type="EMBL" id="KAG2244108.1"/>
    </source>
</evidence>
<dbReference type="Proteomes" id="UP000886595">
    <property type="component" value="Unassembled WGS sequence"/>
</dbReference>
<evidence type="ECO:0000313" key="3">
    <source>
        <dbReference type="Proteomes" id="UP000886595"/>
    </source>
</evidence>
<keyword evidence="3" id="KW-1185">Reference proteome</keyword>
<proteinExistence type="predicted"/>
<dbReference type="InterPro" id="IPR025558">
    <property type="entry name" value="DUF4283"/>
</dbReference>
<organism evidence="2 3">
    <name type="scientific">Brassica carinata</name>
    <name type="common">Ethiopian mustard</name>
    <name type="synonym">Abyssinian cabbage</name>
    <dbReference type="NCBI Taxonomy" id="52824"/>
    <lineage>
        <taxon>Eukaryota</taxon>
        <taxon>Viridiplantae</taxon>
        <taxon>Streptophyta</taxon>
        <taxon>Embryophyta</taxon>
        <taxon>Tracheophyta</taxon>
        <taxon>Spermatophyta</taxon>
        <taxon>Magnoliopsida</taxon>
        <taxon>eudicotyledons</taxon>
        <taxon>Gunneridae</taxon>
        <taxon>Pentapetalae</taxon>
        <taxon>rosids</taxon>
        <taxon>malvids</taxon>
        <taxon>Brassicales</taxon>
        <taxon>Brassicaceae</taxon>
        <taxon>Brassiceae</taxon>
        <taxon>Brassica</taxon>
    </lineage>
</organism>
<protein>
    <recommendedName>
        <fullName evidence="1">DUF4283 domain-containing protein</fullName>
    </recommendedName>
</protein>
<dbReference type="PANTHER" id="PTHR31286">
    <property type="entry name" value="GLYCINE-RICH CELL WALL STRUCTURAL PROTEIN 1.8-LIKE"/>
    <property type="match status" value="1"/>
</dbReference>
<feature type="domain" description="DUF4283" evidence="1">
    <location>
        <begin position="219"/>
        <end position="297"/>
    </location>
</feature>
<accession>A0A8X7P550</accession>
<evidence type="ECO:0000259" key="1">
    <source>
        <dbReference type="Pfam" id="PF14111"/>
    </source>
</evidence>
<dbReference type="Pfam" id="PF14111">
    <property type="entry name" value="DUF4283"/>
    <property type="match status" value="1"/>
</dbReference>
<comment type="caution">
    <text evidence="2">The sequence shown here is derived from an EMBL/GenBank/DDBJ whole genome shotgun (WGS) entry which is preliminary data.</text>
</comment>
<dbReference type="InterPro" id="IPR040256">
    <property type="entry name" value="At4g02000-like"/>
</dbReference>
<dbReference type="AlphaFoldDB" id="A0A8X7P550"/>
<name>A0A8X7P550_BRACI</name>
<dbReference type="EMBL" id="JAAMPC010000108">
    <property type="protein sequence ID" value="KAG2244108.1"/>
    <property type="molecule type" value="Genomic_DNA"/>
</dbReference>
<sequence>MDFRWWKPGLRNGLRSRDNGFLEGIWLARIMESKEIWIFNRTGDRRDDSPSKGKFRSGKLETGSRLANQISRGIFIKITSQGNRSCFGAQERKVRCCQSGIGESFEIRLRSLKSNLMIIRISDWGFGIHGDNLWWGVMGVSIIYIRRRGFNFLSITFTHFRFIVLFSESSVLFLILVSMTQSQLVGKFGNSQSGEGMRKRLKISVPHFDNSDLIKGYSKTLIGRCLNPKEQDIKALIVTFPKIWNLVDRVIGADLGFGRFQFDFDKEEDIDAVLQMQPYHFDYWMVSLVRWQPKKVPNYPSEITFWVKVLGVPLELQAD</sequence>
<dbReference type="PANTHER" id="PTHR31286:SF178">
    <property type="entry name" value="DUF4283 DOMAIN-CONTAINING PROTEIN"/>
    <property type="match status" value="1"/>
</dbReference>
<reference evidence="2 3" key="1">
    <citation type="submission" date="2020-02" db="EMBL/GenBank/DDBJ databases">
        <authorList>
            <person name="Ma Q."/>
            <person name="Huang Y."/>
            <person name="Song X."/>
            <person name="Pei D."/>
        </authorList>
    </citation>
    <scope>NUCLEOTIDE SEQUENCE [LARGE SCALE GENOMIC DNA]</scope>
    <source>
        <strain evidence="2">Sxm20200214</strain>
        <tissue evidence="2">Leaf</tissue>
    </source>
</reference>
<gene>
    <name evidence="2" type="ORF">Bca52824_094050</name>
</gene>
<dbReference type="OrthoDB" id="1745573at2759"/>